<organism evidence="2 3">
    <name type="scientific">Mycobacterium palustre</name>
    <dbReference type="NCBI Taxonomy" id="153971"/>
    <lineage>
        <taxon>Bacteria</taxon>
        <taxon>Bacillati</taxon>
        <taxon>Actinomycetota</taxon>
        <taxon>Actinomycetes</taxon>
        <taxon>Mycobacteriales</taxon>
        <taxon>Mycobacteriaceae</taxon>
        <taxon>Mycobacterium</taxon>
        <taxon>Mycobacterium simiae complex</taxon>
    </lineage>
</organism>
<dbReference type="EMBL" id="LQPJ01000102">
    <property type="protein sequence ID" value="ORW24443.1"/>
    <property type="molecule type" value="Genomic_DNA"/>
</dbReference>
<dbReference type="RefSeq" id="WP_085078759.1">
    <property type="nucleotide sequence ID" value="NZ_LQPJ01000102.1"/>
</dbReference>
<keyword evidence="1" id="KW-0812">Transmembrane</keyword>
<evidence type="ECO:0000313" key="3">
    <source>
        <dbReference type="Proteomes" id="UP000193529"/>
    </source>
</evidence>
<name>A0A1X1ZM88_9MYCO</name>
<proteinExistence type="predicted"/>
<keyword evidence="3" id="KW-1185">Reference proteome</keyword>
<keyword evidence="1" id="KW-0472">Membrane</keyword>
<accession>A0A1X1ZM88</accession>
<evidence type="ECO:0000256" key="1">
    <source>
        <dbReference type="SAM" id="Phobius"/>
    </source>
</evidence>
<reference evidence="2 3" key="1">
    <citation type="submission" date="2016-01" db="EMBL/GenBank/DDBJ databases">
        <title>The new phylogeny of the genus Mycobacterium.</title>
        <authorList>
            <person name="Tarcisio F."/>
            <person name="Conor M."/>
            <person name="Antonella G."/>
            <person name="Elisabetta G."/>
            <person name="Giulia F.S."/>
            <person name="Sara T."/>
            <person name="Anna F."/>
            <person name="Clotilde B."/>
            <person name="Roberto B."/>
            <person name="Veronica D.S."/>
            <person name="Fabio R."/>
            <person name="Monica P."/>
            <person name="Olivier J."/>
            <person name="Enrico T."/>
            <person name="Nicola S."/>
        </authorList>
    </citation>
    <scope>NUCLEOTIDE SEQUENCE [LARGE SCALE GENOMIC DNA]</scope>
    <source>
        <strain evidence="2 3">DSM 44572</strain>
    </source>
</reference>
<sequence>METSAESEARTVTIIGAALVLCCVAVAGFFVVNPFAGKTRTDQISLAIDTPYLVQGVVPGTALIMHGVQVGKVVSVSNLPGGAVRLGADLQKASVAGLTDSMQIDFRPANYFGVTGVNITPGTGGQLLRDGMQIEKAPTGNFTLQALLTRLGQLSTGVITPQLVSVIDRTTRYTAALDPLIETILIAANAVAKVQTVPTAQLLVNTTGLSVAFPGALNATSDVGDYLAHGNVNYLHKGLGDDSPEEFQAIISTIEAVANGLFGSIGRLEYSHVADLLPLVNGVQSITDAVPPLLRPDGVAQTLVELRTRFEKLYSGTPEQRALRVRIVLDSLPGIAAPLGFGGGQQ</sequence>
<comment type="caution">
    <text evidence="2">The sequence shown here is derived from an EMBL/GenBank/DDBJ whole genome shotgun (WGS) entry which is preliminary data.</text>
</comment>
<protein>
    <submittedName>
        <fullName evidence="2">Mammalian cell entry related domain protein</fullName>
    </submittedName>
</protein>
<feature type="transmembrane region" description="Helical" evidence="1">
    <location>
        <begin position="12"/>
        <end position="32"/>
    </location>
</feature>
<keyword evidence="1" id="KW-1133">Transmembrane helix</keyword>
<gene>
    <name evidence="2" type="ORF">AWC19_09485</name>
</gene>
<dbReference type="STRING" id="153971.AWC19_09485"/>
<evidence type="ECO:0000313" key="2">
    <source>
        <dbReference type="EMBL" id="ORW24443.1"/>
    </source>
</evidence>
<dbReference type="AlphaFoldDB" id="A0A1X1ZM88"/>
<dbReference type="OrthoDB" id="4367361at2"/>
<dbReference type="Proteomes" id="UP000193529">
    <property type="component" value="Unassembled WGS sequence"/>
</dbReference>